<name>A0A0R1N8K6_9LACO</name>
<keyword evidence="3" id="KW-1185">Reference proteome</keyword>
<organism evidence="2 3">
    <name type="scientific">Schleiferilactobacillus perolens DSM 12744</name>
    <dbReference type="NCBI Taxonomy" id="1423792"/>
    <lineage>
        <taxon>Bacteria</taxon>
        <taxon>Bacillati</taxon>
        <taxon>Bacillota</taxon>
        <taxon>Bacilli</taxon>
        <taxon>Lactobacillales</taxon>
        <taxon>Lactobacillaceae</taxon>
        <taxon>Schleiferilactobacillus</taxon>
    </lineage>
</organism>
<dbReference type="Proteomes" id="UP000051330">
    <property type="component" value="Unassembled WGS sequence"/>
</dbReference>
<evidence type="ECO:0000313" key="3">
    <source>
        <dbReference type="Proteomes" id="UP000051330"/>
    </source>
</evidence>
<comment type="caution">
    <text evidence="2">The sequence shown here is derived from an EMBL/GenBank/DDBJ whole genome shotgun (WGS) entry which is preliminary data.</text>
</comment>
<reference evidence="2 3" key="1">
    <citation type="journal article" date="2015" name="Genome Announc.">
        <title>Expanding the biotechnology potential of lactobacilli through comparative genomics of 213 strains and associated genera.</title>
        <authorList>
            <person name="Sun Z."/>
            <person name="Harris H.M."/>
            <person name="McCann A."/>
            <person name="Guo C."/>
            <person name="Argimon S."/>
            <person name="Zhang W."/>
            <person name="Yang X."/>
            <person name="Jeffery I.B."/>
            <person name="Cooney J.C."/>
            <person name="Kagawa T.F."/>
            <person name="Liu W."/>
            <person name="Song Y."/>
            <person name="Salvetti E."/>
            <person name="Wrobel A."/>
            <person name="Rasinkangas P."/>
            <person name="Parkhill J."/>
            <person name="Rea M.C."/>
            <person name="O'Sullivan O."/>
            <person name="Ritari J."/>
            <person name="Douillard F.P."/>
            <person name="Paul Ross R."/>
            <person name="Yang R."/>
            <person name="Briner A.E."/>
            <person name="Felis G.E."/>
            <person name="de Vos W.M."/>
            <person name="Barrangou R."/>
            <person name="Klaenhammer T.R."/>
            <person name="Caufield P.W."/>
            <person name="Cui Y."/>
            <person name="Zhang H."/>
            <person name="O'Toole P.W."/>
        </authorList>
    </citation>
    <scope>NUCLEOTIDE SEQUENCE [LARGE SCALE GENOMIC DNA]</scope>
    <source>
        <strain evidence="2 3">DSM 12744</strain>
    </source>
</reference>
<keyword evidence="1" id="KW-1133">Transmembrane helix</keyword>
<sequence length="143" mass="16287">MGQIVLLAVALIFFTRHIFQYEKVSRFEVVTLPAYALIVGGLSIIHRPPALLPLLITLIVGALIGWFQTTGLSFHLSEKQDQFHRPIVLVRRNWQYLLGWVIIFAYGIGFLLWSGEQVNVLTELGNELLKELFVFENFSQSAT</sequence>
<feature type="transmembrane region" description="Helical" evidence="1">
    <location>
        <begin position="52"/>
        <end position="74"/>
    </location>
</feature>
<evidence type="ECO:0000313" key="2">
    <source>
        <dbReference type="EMBL" id="KRL13331.1"/>
    </source>
</evidence>
<feature type="transmembrane region" description="Helical" evidence="1">
    <location>
        <begin position="30"/>
        <end position="45"/>
    </location>
</feature>
<dbReference type="PATRIC" id="fig|1423792.3.peg.2200"/>
<gene>
    <name evidence="2" type="ORF">FD09_GL002158</name>
</gene>
<dbReference type="STRING" id="1423792.FD09_GL002158"/>
<feature type="transmembrane region" description="Helical" evidence="1">
    <location>
        <begin position="94"/>
        <end position="113"/>
    </location>
</feature>
<evidence type="ECO:0000256" key="1">
    <source>
        <dbReference type="SAM" id="Phobius"/>
    </source>
</evidence>
<keyword evidence="1" id="KW-0812">Transmembrane</keyword>
<dbReference type="RefSeq" id="WP_235812218.1">
    <property type="nucleotide sequence ID" value="NZ_AZEC01000004.1"/>
</dbReference>
<dbReference type="EMBL" id="AZEC01000004">
    <property type="protein sequence ID" value="KRL13331.1"/>
    <property type="molecule type" value="Genomic_DNA"/>
</dbReference>
<accession>A0A0R1N8K6</accession>
<keyword evidence="1" id="KW-0472">Membrane</keyword>
<protein>
    <submittedName>
        <fullName evidence="2">Hydrophobic protein</fullName>
    </submittedName>
</protein>
<dbReference type="AlphaFoldDB" id="A0A0R1N8K6"/>
<proteinExistence type="predicted"/>